<dbReference type="InterPro" id="IPR013563">
    <property type="entry name" value="Oligopep_ABC_C"/>
</dbReference>
<comment type="caution">
    <text evidence="7">The sequence shown here is derived from an EMBL/GenBank/DDBJ whole genome shotgun (WGS) entry which is preliminary data.</text>
</comment>
<dbReference type="GO" id="GO:0015833">
    <property type="term" value="P:peptide transport"/>
    <property type="evidence" value="ECO:0007669"/>
    <property type="project" value="InterPro"/>
</dbReference>
<evidence type="ECO:0000256" key="3">
    <source>
        <dbReference type="ARBA" id="ARBA00022448"/>
    </source>
</evidence>
<dbReference type="Pfam" id="PF08352">
    <property type="entry name" value="oligo_HPY"/>
    <property type="match status" value="1"/>
</dbReference>
<dbReference type="PANTHER" id="PTHR43776:SF7">
    <property type="entry name" value="D,D-DIPEPTIDE TRANSPORT ATP-BINDING PROTEIN DDPF-RELATED"/>
    <property type="match status" value="1"/>
</dbReference>
<evidence type="ECO:0000256" key="5">
    <source>
        <dbReference type="ARBA" id="ARBA00022840"/>
    </source>
</evidence>
<gene>
    <name evidence="7" type="ORF">GLS40_12150</name>
</gene>
<proteinExistence type="inferred from homology"/>
<dbReference type="SMART" id="SM00382">
    <property type="entry name" value="AAA"/>
    <property type="match status" value="1"/>
</dbReference>
<dbReference type="InterPro" id="IPR017871">
    <property type="entry name" value="ABC_transporter-like_CS"/>
</dbReference>
<dbReference type="CDD" id="cd03257">
    <property type="entry name" value="ABC_NikE_OppD_transporters"/>
    <property type="match status" value="1"/>
</dbReference>
<dbReference type="AlphaFoldDB" id="A0A844WBZ7"/>
<dbReference type="GO" id="GO:0005886">
    <property type="term" value="C:plasma membrane"/>
    <property type="evidence" value="ECO:0007669"/>
    <property type="project" value="UniProtKB-SubCell"/>
</dbReference>
<reference evidence="7 8" key="1">
    <citation type="submission" date="2019-11" db="EMBL/GenBank/DDBJ databases">
        <title>Pseudooceanicola pacifica sp. nov., isolated from deep-sea sediment of the Pacific Ocean.</title>
        <authorList>
            <person name="Lyu L."/>
        </authorList>
    </citation>
    <scope>NUCLEOTIDE SEQUENCE [LARGE SCALE GENOMIC DNA]</scope>
    <source>
        <strain evidence="7 8">216_PA32_1</strain>
    </source>
</reference>
<keyword evidence="4" id="KW-0547">Nucleotide-binding</keyword>
<dbReference type="EMBL" id="WNXQ01000006">
    <property type="protein sequence ID" value="MWB78783.1"/>
    <property type="molecule type" value="Genomic_DNA"/>
</dbReference>
<dbReference type="PANTHER" id="PTHR43776">
    <property type="entry name" value="TRANSPORT ATP-BINDING PROTEIN"/>
    <property type="match status" value="1"/>
</dbReference>
<protein>
    <submittedName>
        <fullName evidence="7">ATP-binding cassette domain-containing protein</fullName>
    </submittedName>
</protein>
<accession>A0A844WBZ7</accession>
<dbReference type="InterPro" id="IPR003593">
    <property type="entry name" value="AAA+_ATPase"/>
</dbReference>
<name>A0A844WBZ7_9RHOB</name>
<dbReference type="InterPro" id="IPR027417">
    <property type="entry name" value="P-loop_NTPase"/>
</dbReference>
<sequence length="331" mass="35464">MKDMSLGTPVLSVRDLTKEFPLRGGILGGEVGSVQAVSGISFDIAPGETFGLVGESGCGKSTLGRSILRLIEPTSGQVTLAGQDVTAADRPALRQLRREMQIVFQDPMASLHPRMTVAQILAEGLRLADLPRTALKTRIAGLIDMVRLPADLASRYPHELSGGQRQRIGIARALSLNPKLIVLDEPVSALDVSIQAGVLNLLEELQKEVGCAYLFIAHDLGVVRHISHRVAVMYLGRIVELAPVDQLFSDPQHPYTQALISAIPRADPRLERVRKRIVPKGDLPSPMNPPPGCRFHTRCPRATAVCSAEQPALTGSGAVVACHHPGPLTAG</sequence>
<evidence type="ECO:0000256" key="2">
    <source>
        <dbReference type="ARBA" id="ARBA00005417"/>
    </source>
</evidence>
<evidence type="ECO:0000313" key="7">
    <source>
        <dbReference type="EMBL" id="MWB78783.1"/>
    </source>
</evidence>
<dbReference type="Pfam" id="PF00005">
    <property type="entry name" value="ABC_tran"/>
    <property type="match status" value="1"/>
</dbReference>
<organism evidence="7 8">
    <name type="scientific">Pseudooceanicola pacificus</name>
    <dbReference type="NCBI Taxonomy" id="2676438"/>
    <lineage>
        <taxon>Bacteria</taxon>
        <taxon>Pseudomonadati</taxon>
        <taxon>Pseudomonadota</taxon>
        <taxon>Alphaproteobacteria</taxon>
        <taxon>Rhodobacterales</taxon>
        <taxon>Paracoccaceae</taxon>
        <taxon>Pseudooceanicola</taxon>
    </lineage>
</organism>
<evidence type="ECO:0000256" key="4">
    <source>
        <dbReference type="ARBA" id="ARBA00022741"/>
    </source>
</evidence>
<evidence type="ECO:0000313" key="8">
    <source>
        <dbReference type="Proteomes" id="UP000443843"/>
    </source>
</evidence>
<keyword evidence="3" id="KW-0813">Transport</keyword>
<dbReference type="SUPFAM" id="SSF52540">
    <property type="entry name" value="P-loop containing nucleoside triphosphate hydrolases"/>
    <property type="match status" value="1"/>
</dbReference>
<feature type="domain" description="ABC transporter" evidence="6">
    <location>
        <begin position="11"/>
        <end position="260"/>
    </location>
</feature>
<comment type="subcellular location">
    <subcellularLocation>
        <location evidence="1">Cell inner membrane</location>
        <topology evidence="1">Peripheral membrane protein</topology>
    </subcellularLocation>
</comment>
<keyword evidence="8" id="KW-1185">Reference proteome</keyword>
<comment type="similarity">
    <text evidence="2">Belongs to the ABC transporter superfamily.</text>
</comment>
<dbReference type="GO" id="GO:0005524">
    <property type="term" value="F:ATP binding"/>
    <property type="evidence" value="ECO:0007669"/>
    <property type="project" value="UniProtKB-KW"/>
</dbReference>
<dbReference type="PROSITE" id="PS50893">
    <property type="entry name" value="ABC_TRANSPORTER_2"/>
    <property type="match status" value="1"/>
</dbReference>
<dbReference type="InterPro" id="IPR003439">
    <property type="entry name" value="ABC_transporter-like_ATP-bd"/>
</dbReference>
<dbReference type="InterPro" id="IPR050319">
    <property type="entry name" value="ABC_transp_ATP-bind"/>
</dbReference>
<dbReference type="FunFam" id="3.40.50.300:FF:000016">
    <property type="entry name" value="Oligopeptide ABC transporter ATP-binding component"/>
    <property type="match status" value="1"/>
</dbReference>
<dbReference type="NCBIfam" id="TIGR01727">
    <property type="entry name" value="oligo_HPY"/>
    <property type="match status" value="1"/>
</dbReference>
<dbReference type="Gene3D" id="3.40.50.300">
    <property type="entry name" value="P-loop containing nucleotide triphosphate hydrolases"/>
    <property type="match status" value="1"/>
</dbReference>
<dbReference type="GO" id="GO:0016887">
    <property type="term" value="F:ATP hydrolysis activity"/>
    <property type="evidence" value="ECO:0007669"/>
    <property type="project" value="InterPro"/>
</dbReference>
<dbReference type="Proteomes" id="UP000443843">
    <property type="component" value="Unassembled WGS sequence"/>
</dbReference>
<dbReference type="RefSeq" id="WP_160382997.1">
    <property type="nucleotide sequence ID" value="NZ_WNXQ01000006.1"/>
</dbReference>
<keyword evidence="5 7" id="KW-0067">ATP-binding</keyword>
<dbReference type="PROSITE" id="PS00211">
    <property type="entry name" value="ABC_TRANSPORTER_1"/>
    <property type="match status" value="1"/>
</dbReference>
<evidence type="ECO:0000256" key="1">
    <source>
        <dbReference type="ARBA" id="ARBA00004417"/>
    </source>
</evidence>
<evidence type="ECO:0000259" key="6">
    <source>
        <dbReference type="PROSITE" id="PS50893"/>
    </source>
</evidence>
<dbReference type="GO" id="GO:0055085">
    <property type="term" value="P:transmembrane transport"/>
    <property type="evidence" value="ECO:0007669"/>
    <property type="project" value="UniProtKB-ARBA"/>
</dbReference>